<proteinExistence type="inferred from homology"/>
<evidence type="ECO:0000256" key="6">
    <source>
        <dbReference type="RuleBase" id="RU004057"/>
    </source>
</evidence>
<keyword evidence="6" id="KW-0813">Transport</keyword>
<keyword evidence="10" id="KW-1185">Reference proteome</keyword>
<keyword evidence="3 7" id="KW-0812">Transmembrane</keyword>
<sequence>MSGLSDALEAINGFIASGGDILLWIALLTFLMWTLIFERVWYFKFGLRSDSNAALALWEARSERKSWEAHRIRDALISRVSIKVNSNLDVIGSLVALAPLLGLLGTVTGMIEVFNVLAVTGGGDAKSMAGGVSKATIPTMAGMVAALSGVFGSTYVNRVAERENHLFADHLTMDH</sequence>
<name>A0ABQ0A8G4_9GAMM</name>
<keyword evidence="6" id="KW-0653">Protein transport</keyword>
<accession>A0ABQ0A8G4</accession>
<gene>
    <name evidence="9" type="ORF">NBRC116591_17490</name>
</gene>
<dbReference type="InterPro" id="IPR050790">
    <property type="entry name" value="ExbB/TolQ_transport"/>
</dbReference>
<evidence type="ECO:0000256" key="7">
    <source>
        <dbReference type="SAM" id="Phobius"/>
    </source>
</evidence>
<comment type="similarity">
    <text evidence="6">Belongs to the exbB/tolQ family.</text>
</comment>
<evidence type="ECO:0000259" key="8">
    <source>
        <dbReference type="Pfam" id="PF01618"/>
    </source>
</evidence>
<evidence type="ECO:0000256" key="3">
    <source>
        <dbReference type="ARBA" id="ARBA00022692"/>
    </source>
</evidence>
<keyword evidence="4 7" id="KW-1133">Transmembrane helix</keyword>
<dbReference type="Pfam" id="PF01618">
    <property type="entry name" value="MotA_ExbB"/>
    <property type="match status" value="1"/>
</dbReference>
<comment type="caution">
    <text evidence="9">The sequence shown here is derived from an EMBL/GenBank/DDBJ whole genome shotgun (WGS) entry which is preliminary data.</text>
</comment>
<feature type="transmembrane region" description="Helical" evidence="7">
    <location>
        <begin position="90"/>
        <end position="117"/>
    </location>
</feature>
<evidence type="ECO:0000313" key="9">
    <source>
        <dbReference type="EMBL" id="GAA6167938.1"/>
    </source>
</evidence>
<keyword evidence="2" id="KW-1003">Cell membrane</keyword>
<dbReference type="EMBL" id="BAABWN010000005">
    <property type="protein sequence ID" value="GAA6167938.1"/>
    <property type="molecule type" value="Genomic_DNA"/>
</dbReference>
<feature type="transmembrane region" description="Helical" evidence="7">
    <location>
        <begin position="21"/>
        <end position="42"/>
    </location>
</feature>
<feature type="transmembrane region" description="Helical" evidence="7">
    <location>
        <begin position="137"/>
        <end position="156"/>
    </location>
</feature>
<reference evidence="9 10" key="1">
    <citation type="submission" date="2024-04" db="EMBL/GenBank/DDBJ databases">
        <title>Draft genome sequence of Sessilibacter corallicola NBRC 116591.</title>
        <authorList>
            <person name="Miyakawa T."/>
            <person name="Kusuya Y."/>
            <person name="Miura T."/>
        </authorList>
    </citation>
    <scope>NUCLEOTIDE SEQUENCE [LARGE SCALE GENOMIC DNA]</scope>
    <source>
        <strain evidence="9 10">KU-00831-HH</strain>
    </source>
</reference>
<organism evidence="9 10">
    <name type="scientific">Sessilibacter corallicola</name>
    <dbReference type="NCBI Taxonomy" id="2904075"/>
    <lineage>
        <taxon>Bacteria</taxon>
        <taxon>Pseudomonadati</taxon>
        <taxon>Pseudomonadota</taxon>
        <taxon>Gammaproteobacteria</taxon>
        <taxon>Cellvibrionales</taxon>
        <taxon>Cellvibrionaceae</taxon>
        <taxon>Sessilibacter</taxon>
    </lineage>
</organism>
<dbReference type="InterPro" id="IPR002898">
    <property type="entry name" value="MotA_ExbB_proton_chnl"/>
</dbReference>
<dbReference type="RefSeq" id="WP_353302601.1">
    <property type="nucleotide sequence ID" value="NZ_BAABWN010000005.1"/>
</dbReference>
<evidence type="ECO:0000256" key="2">
    <source>
        <dbReference type="ARBA" id="ARBA00022475"/>
    </source>
</evidence>
<feature type="domain" description="MotA/TolQ/ExbB proton channel" evidence="8">
    <location>
        <begin position="61"/>
        <end position="166"/>
    </location>
</feature>
<comment type="subcellular location">
    <subcellularLocation>
        <location evidence="1">Cell membrane</location>
        <topology evidence="1">Multi-pass membrane protein</topology>
    </subcellularLocation>
    <subcellularLocation>
        <location evidence="6">Membrane</location>
        <topology evidence="6">Multi-pass membrane protein</topology>
    </subcellularLocation>
</comment>
<evidence type="ECO:0000313" key="10">
    <source>
        <dbReference type="Proteomes" id="UP001465153"/>
    </source>
</evidence>
<evidence type="ECO:0000256" key="4">
    <source>
        <dbReference type="ARBA" id="ARBA00022989"/>
    </source>
</evidence>
<evidence type="ECO:0000256" key="1">
    <source>
        <dbReference type="ARBA" id="ARBA00004651"/>
    </source>
</evidence>
<dbReference type="PANTHER" id="PTHR30625">
    <property type="entry name" value="PROTEIN TOLQ"/>
    <property type="match status" value="1"/>
</dbReference>
<keyword evidence="5 7" id="KW-0472">Membrane</keyword>
<protein>
    <submittedName>
        <fullName evidence="9">MotA/TolQ/ExbB proton channel family protein</fullName>
    </submittedName>
</protein>
<evidence type="ECO:0000256" key="5">
    <source>
        <dbReference type="ARBA" id="ARBA00023136"/>
    </source>
</evidence>
<dbReference type="Proteomes" id="UP001465153">
    <property type="component" value="Unassembled WGS sequence"/>
</dbReference>
<dbReference type="PANTHER" id="PTHR30625:SF18">
    <property type="entry name" value="TONB2 ENERGY TRANSDUCTION SYSTEM INNER MEMBRANE COMPONENT EXBB"/>
    <property type="match status" value="1"/>
</dbReference>